<keyword evidence="5" id="KW-1185">Reference proteome</keyword>
<dbReference type="PROSITE" id="PS51450">
    <property type="entry name" value="LRR"/>
    <property type="match status" value="1"/>
</dbReference>
<reference evidence="4" key="2">
    <citation type="submission" date="2022-10" db="EMBL/GenBank/DDBJ databases">
        <authorList>
            <consortium name="ENA_rothamsted_submissions"/>
            <consortium name="culmorum"/>
            <person name="King R."/>
        </authorList>
    </citation>
    <scope>NUCLEOTIDE SEQUENCE</scope>
</reference>
<dbReference type="GO" id="GO:0005615">
    <property type="term" value="C:extracellular space"/>
    <property type="evidence" value="ECO:0007669"/>
    <property type="project" value="TreeGrafter"/>
</dbReference>
<sequence length="323" mass="37514">MNLKVILTIFILMMNHNVIFGQLSCAYNMHFNTYACNLTIHNPDGLNNFDNIEGEHLPGYTDNDVTYMLSVFGSNTLNIPSIICEKFRRLRSIDFHRINIQRLDDYSFKDCPDLSILYLLHNNISIINEAVFSSNSWLRVLFLSGNTLTTLPENIFQHTTIEYLYLTKNMIVDLPINIFRPLTNLTNLLLADNQIENLRIEWFENNKDLQYLYFDNNKIQHLPENMFSPIVKLYQLTLGFNYLKTIQFNSFGSLQNLWIIDLNNNQIDAIDESILDNTTVKQLNMIGNLCADKNIFDNSISSDVLRTELRTCFDNFNNMASGN</sequence>
<dbReference type="Gene3D" id="3.80.10.10">
    <property type="entry name" value="Ribonuclease Inhibitor"/>
    <property type="match status" value="2"/>
</dbReference>
<name>A0A9N9WN79_9DIPT</name>
<dbReference type="PANTHER" id="PTHR45712:SF22">
    <property type="entry name" value="INSULIN-LIKE GROWTH FACTOR-BINDING PROTEIN COMPLEX ACID LABILE SUBUNIT"/>
    <property type="match status" value="1"/>
</dbReference>
<dbReference type="OrthoDB" id="676979at2759"/>
<proteinExistence type="predicted"/>
<evidence type="ECO:0000256" key="3">
    <source>
        <dbReference type="SAM" id="SignalP"/>
    </source>
</evidence>
<dbReference type="EMBL" id="OU895877">
    <property type="protein sequence ID" value="CAG9798471.1"/>
    <property type="molecule type" value="Genomic_DNA"/>
</dbReference>
<dbReference type="PANTHER" id="PTHR45712">
    <property type="entry name" value="AGAP008170-PA"/>
    <property type="match status" value="1"/>
</dbReference>
<accession>A0A9N9WN79</accession>
<dbReference type="InterPro" id="IPR001611">
    <property type="entry name" value="Leu-rich_rpt"/>
</dbReference>
<keyword evidence="1" id="KW-0433">Leucine-rich repeat</keyword>
<dbReference type="AlphaFoldDB" id="A0A9N9WN79"/>
<dbReference type="InterPro" id="IPR032675">
    <property type="entry name" value="LRR_dom_sf"/>
</dbReference>
<feature type="signal peptide" evidence="3">
    <location>
        <begin position="1"/>
        <end position="21"/>
    </location>
</feature>
<feature type="chain" id="PRO_5040277185" evidence="3">
    <location>
        <begin position="22"/>
        <end position="323"/>
    </location>
</feature>
<dbReference type="InterPro" id="IPR050333">
    <property type="entry name" value="SLRP"/>
</dbReference>
<dbReference type="SUPFAM" id="SSF52058">
    <property type="entry name" value="L domain-like"/>
    <property type="match status" value="1"/>
</dbReference>
<protein>
    <submittedName>
        <fullName evidence="4">Uncharacterized protein</fullName>
    </submittedName>
</protein>
<organism evidence="4 5">
    <name type="scientific">Chironomus riparius</name>
    <dbReference type="NCBI Taxonomy" id="315576"/>
    <lineage>
        <taxon>Eukaryota</taxon>
        <taxon>Metazoa</taxon>
        <taxon>Ecdysozoa</taxon>
        <taxon>Arthropoda</taxon>
        <taxon>Hexapoda</taxon>
        <taxon>Insecta</taxon>
        <taxon>Pterygota</taxon>
        <taxon>Neoptera</taxon>
        <taxon>Endopterygota</taxon>
        <taxon>Diptera</taxon>
        <taxon>Nematocera</taxon>
        <taxon>Chironomoidea</taxon>
        <taxon>Chironomidae</taxon>
        <taxon>Chironominae</taxon>
        <taxon>Chironomus</taxon>
    </lineage>
</organism>
<evidence type="ECO:0000313" key="5">
    <source>
        <dbReference type="Proteomes" id="UP001153620"/>
    </source>
</evidence>
<dbReference type="InterPro" id="IPR003591">
    <property type="entry name" value="Leu-rich_rpt_typical-subtyp"/>
</dbReference>
<evidence type="ECO:0000256" key="2">
    <source>
        <dbReference type="ARBA" id="ARBA00022737"/>
    </source>
</evidence>
<keyword evidence="2" id="KW-0677">Repeat</keyword>
<reference evidence="4" key="1">
    <citation type="submission" date="2022-01" db="EMBL/GenBank/DDBJ databases">
        <authorList>
            <person name="King R."/>
        </authorList>
    </citation>
    <scope>NUCLEOTIDE SEQUENCE</scope>
</reference>
<evidence type="ECO:0000313" key="4">
    <source>
        <dbReference type="EMBL" id="CAG9798471.1"/>
    </source>
</evidence>
<keyword evidence="3" id="KW-0732">Signal</keyword>
<dbReference type="SMART" id="SM00369">
    <property type="entry name" value="LRR_TYP"/>
    <property type="match status" value="6"/>
</dbReference>
<evidence type="ECO:0000256" key="1">
    <source>
        <dbReference type="ARBA" id="ARBA00022614"/>
    </source>
</evidence>
<gene>
    <name evidence="4" type="ORF">CHIRRI_LOCUS1453</name>
</gene>
<dbReference type="Pfam" id="PF13855">
    <property type="entry name" value="LRR_8"/>
    <property type="match status" value="2"/>
</dbReference>
<dbReference type="Proteomes" id="UP001153620">
    <property type="component" value="Chromosome 1"/>
</dbReference>